<dbReference type="InterPro" id="IPR046529">
    <property type="entry name" value="DUF6594"/>
</dbReference>
<dbReference type="EMBL" id="KZ678132">
    <property type="protein sequence ID" value="PSN69802.1"/>
    <property type="molecule type" value="Genomic_DNA"/>
</dbReference>
<evidence type="ECO:0000256" key="1">
    <source>
        <dbReference type="SAM" id="Coils"/>
    </source>
</evidence>
<dbReference type="STRING" id="1448308.A0A2T2NWJ6"/>
<accession>A0A2T2NWJ6</accession>
<feature type="domain" description="DUF6594" evidence="4">
    <location>
        <begin position="16"/>
        <end position="279"/>
    </location>
</feature>
<proteinExistence type="predicted"/>
<keyword evidence="6" id="KW-1185">Reference proteome</keyword>
<reference evidence="5 6" key="1">
    <citation type="journal article" date="2018" name="Front. Microbiol.">
        <title>Genome-Wide Analysis of Corynespora cassiicola Leaf Fall Disease Putative Effectors.</title>
        <authorList>
            <person name="Lopez D."/>
            <person name="Ribeiro S."/>
            <person name="Label P."/>
            <person name="Fumanal B."/>
            <person name="Venisse J.S."/>
            <person name="Kohler A."/>
            <person name="de Oliveira R.R."/>
            <person name="Labutti K."/>
            <person name="Lipzen A."/>
            <person name="Lail K."/>
            <person name="Bauer D."/>
            <person name="Ohm R.A."/>
            <person name="Barry K.W."/>
            <person name="Spatafora J."/>
            <person name="Grigoriev I.V."/>
            <person name="Martin F.M."/>
            <person name="Pujade-Renaud V."/>
        </authorList>
    </citation>
    <scope>NUCLEOTIDE SEQUENCE [LARGE SCALE GENOMIC DNA]</scope>
    <source>
        <strain evidence="5 6">Philippines</strain>
    </source>
</reference>
<evidence type="ECO:0000256" key="2">
    <source>
        <dbReference type="SAM" id="MobiDB-lite"/>
    </source>
</evidence>
<keyword evidence="3" id="KW-0472">Membrane</keyword>
<gene>
    <name evidence="5" type="ORF">BS50DRAFT_618783</name>
</gene>
<feature type="transmembrane region" description="Helical" evidence="3">
    <location>
        <begin position="376"/>
        <end position="402"/>
    </location>
</feature>
<keyword evidence="1" id="KW-0175">Coiled coil</keyword>
<feature type="coiled-coil region" evidence="1">
    <location>
        <begin position="45"/>
        <end position="72"/>
    </location>
</feature>
<feature type="transmembrane region" description="Helical" evidence="3">
    <location>
        <begin position="267"/>
        <end position="288"/>
    </location>
</feature>
<feature type="region of interest" description="Disordered" evidence="2">
    <location>
        <begin position="413"/>
        <end position="436"/>
    </location>
</feature>
<keyword evidence="3" id="KW-0812">Transmembrane</keyword>
<name>A0A2T2NWJ6_CORCC</name>
<evidence type="ECO:0000313" key="6">
    <source>
        <dbReference type="Proteomes" id="UP000240883"/>
    </source>
</evidence>
<keyword evidence="3" id="KW-1133">Transmembrane helix</keyword>
<feature type="transmembrane region" description="Helical" evidence="3">
    <location>
        <begin position="242"/>
        <end position="260"/>
    </location>
</feature>
<dbReference type="Proteomes" id="UP000240883">
    <property type="component" value="Unassembled WGS sequence"/>
</dbReference>
<evidence type="ECO:0000259" key="4">
    <source>
        <dbReference type="Pfam" id="PF20237"/>
    </source>
</evidence>
<evidence type="ECO:0000313" key="5">
    <source>
        <dbReference type="EMBL" id="PSN69802.1"/>
    </source>
</evidence>
<dbReference type="OrthoDB" id="3533814at2759"/>
<dbReference type="PANTHER" id="PTHR34502">
    <property type="entry name" value="DUF6594 DOMAIN-CONTAINING PROTEIN-RELATED"/>
    <property type="match status" value="1"/>
</dbReference>
<organism evidence="5 6">
    <name type="scientific">Corynespora cassiicola Philippines</name>
    <dbReference type="NCBI Taxonomy" id="1448308"/>
    <lineage>
        <taxon>Eukaryota</taxon>
        <taxon>Fungi</taxon>
        <taxon>Dikarya</taxon>
        <taxon>Ascomycota</taxon>
        <taxon>Pezizomycotina</taxon>
        <taxon>Dothideomycetes</taxon>
        <taxon>Pleosporomycetidae</taxon>
        <taxon>Pleosporales</taxon>
        <taxon>Corynesporascaceae</taxon>
        <taxon>Corynespora</taxon>
    </lineage>
</organism>
<sequence length="436" mass="47131">MTSQDQPQWEDEPSAYPRLASFMSSAPDQSCMIFRRFDHLNVRNLLIMEAQILNLEKELQSLENECEGAGENADGLRDWSLLQDQAGSAEDTIMKERASDIIEVSRALGELLEKYYSALSRTKEITSMPPPKPKHLKATRSIIRRSSAGAKSRKKLLQGDMKYHLDLVYEADLSVVSSQRTGGILSGPLKRSLSFLNKEQSPAANHQRFQRTVSLMTAVAATFFLITAVVALYSIANESARLGALCAFCILFAATLAGFTNATRQEVFVATAAYAAVLVVFVSGNFSLANTSNTTNLFGSANADGTQDSQIVQSPAAVTVRVTETAVAAMATVVETVTQGAVETLVVTSTLVASPTGSLAAERNAGDLAPEVRVGIGMGIAAAAAVGLLVLGAISILMLRAINKAIAGFRERRMRQPSERRRQKTWHEEKRANSQV</sequence>
<dbReference type="PANTHER" id="PTHR34502:SF5">
    <property type="entry name" value="DUF6594 DOMAIN-CONTAINING PROTEIN"/>
    <property type="match status" value="1"/>
</dbReference>
<dbReference type="Pfam" id="PF20237">
    <property type="entry name" value="DUF6594"/>
    <property type="match status" value="1"/>
</dbReference>
<protein>
    <recommendedName>
        <fullName evidence="4">DUF6594 domain-containing protein</fullName>
    </recommendedName>
</protein>
<dbReference type="AlphaFoldDB" id="A0A2T2NWJ6"/>
<evidence type="ECO:0000256" key="3">
    <source>
        <dbReference type="SAM" id="Phobius"/>
    </source>
</evidence>
<feature type="transmembrane region" description="Helical" evidence="3">
    <location>
        <begin position="215"/>
        <end position="236"/>
    </location>
</feature>